<sequence length="452" mass="51653">MANILLITHGSGGDVIPFIKLGRILKNVGYDVSILTHCIYEKEAKINGLDFIAIDTYEEYKEKNDKLTNLSDAIKQSKDYIEFNRKYCGADTTYKEYMIISQYCKREDTIIIFRHRFSVAGLLAAEKYRLPVASVFLAPNYIQHLELHEELIGEIMKTEMNMVRNKIGLSNINNWTEWMCSPKLKIALWPKWYAKEETESIKDMIAIGFPEKKNGNTDEIPEKVKEFLKNGKETAIITAGTSNAINPNFYKIAVESCKRININGILVTAFEEFVPTDLPSSILRLQEAPIKKIMPYVNVVIHHGGIGTSSEALSCGTPQLIMAHLADRPDNANRLKKVGVAKVFPEKKWEIDLIGKTLKAMIHDEVLSLSCKKLAEKINKDNTEEELRLIIKELSENKEKYKVNNLYRVNNNTLNNKDNKKKVISNNKVIVDSISEKKKKKLIELLMEKRKI</sequence>
<organism evidence="3 4">
    <name type="scientific">Clostridium gasigenes</name>
    <dbReference type="NCBI Taxonomy" id="94869"/>
    <lineage>
        <taxon>Bacteria</taxon>
        <taxon>Bacillati</taxon>
        <taxon>Bacillota</taxon>
        <taxon>Clostridia</taxon>
        <taxon>Eubacteriales</taxon>
        <taxon>Clostridiaceae</taxon>
        <taxon>Clostridium</taxon>
    </lineage>
</organism>
<protein>
    <submittedName>
        <fullName evidence="3">Glycosyltransferase</fullName>
    </submittedName>
</protein>
<evidence type="ECO:0000313" key="4">
    <source>
        <dbReference type="Proteomes" id="UP000585258"/>
    </source>
</evidence>
<comment type="caution">
    <text evidence="3">The sequence shown here is derived from an EMBL/GenBank/DDBJ whole genome shotgun (WGS) entry which is preliminary data.</text>
</comment>
<dbReference type="InterPro" id="IPR002213">
    <property type="entry name" value="UDP_glucos_trans"/>
</dbReference>
<proteinExistence type="predicted"/>
<accession>A0A7X0SF53</accession>
<dbReference type="RefSeq" id="WP_185165495.1">
    <property type="nucleotide sequence ID" value="NZ_JACKWY010000015.1"/>
</dbReference>
<dbReference type="Gene3D" id="3.40.50.2000">
    <property type="entry name" value="Glycogen Phosphorylase B"/>
    <property type="match status" value="2"/>
</dbReference>
<keyword evidence="3" id="KW-0808">Transferase</keyword>
<dbReference type="InterPro" id="IPR050426">
    <property type="entry name" value="Glycosyltransferase_28"/>
</dbReference>
<dbReference type="GO" id="GO:0033072">
    <property type="term" value="P:vancomycin biosynthetic process"/>
    <property type="evidence" value="ECO:0007669"/>
    <property type="project" value="UniProtKB-ARBA"/>
</dbReference>
<dbReference type="Pfam" id="PF03033">
    <property type="entry name" value="Glyco_transf_28"/>
    <property type="match status" value="1"/>
</dbReference>
<dbReference type="Proteomes" id="UP000585258">
    <property type="component" value="Unassembled WGS sequence"/>
</dbReference>
<dbReference type="InterPro" id="IPR004276">
    <property type="entry name" value="GlycoTrans_28_N"/>
</dbReference>
<dbReference type="GO" id="GO:0005975">
    <property type="term" value="P:carbohydrate metabolic process"/>
    <property type="evidence" value="ECO:0007669"/>
    <property type="project" value="InterPro"/>
</dbReference>
<dbReference type="GO" id="GO:0016758">
    <property type="term" value="F:hexosyltransferase activity"/>
    <property type="evidence" value="ECO:0007669"/>
    <property type="project" value="InterPro"/>
</dbReference>
<dbReference type="GO" id="GO:0008194">
    <property type="term" value="F:UDP-glycosyltransferase activity"/>
    <property type="evidence" value="ECO:0007669"/>
    <property type="project" value="InterPro"/>
</dbReference>
<feature type="domain" description="Erythromycin biosynthesis protein CIII-like C-terminal" evidence="2">
    <location>
        <begin position="277"/>
        <end position="387"/>
    </location>
</feature>
<dbReference type="SUPFAM" id="SSF53756">
    <property type="entry name" value="UDP-Glycosyltransferase/glycogen phosphorylase"/>
    <property type="match status" value="1"/>
</dbReference>
<evidence type="ECO:0000259" key="1">
    <source>
        <dbReference type="Pfam" id="PF03033"/>
    </source>
</evidence>
<reference evidence="3 4" key="1">
    <citation type="submission" date="2020-08" db="EMBL/GenBank/DDBJ databases">
        <title>Clostridia isolated from Swiss meat.</title>
        <authorList>
            <person name="Wambui J."/>
            <person name="Stevens M.J.A."/>
            <person name="Stephan R."/>
        </authorList>
    </citation>
    <scope>NUCLEOTIDE SEQUENCE [LARGE SCALE GENOMIC DNA]</scope>
    <source>
        <strain evidence="3 4">CM001</strain>
    </source>
</reference>
<dbReference type="PANTHER" id="PTHR48050:SF13">
    <property type="entry name" value="STEROL 3-BETA-GLUCOSYLTRANSFERASE UGT80A2"/>
    <property type="match status" value="1"/>
</dbReference>
<dbReference type="EMBL" id="JACKWY010000015">
    <property type="protein sequence ID" value="MBB6716469.1"/>
    <property type="molecule type" value="Genomic_DNA"/>
</dbReference>
<dbReference type="PANTHER" id="PTHR48050">
    <property type="entry name" value="STEROL 3-BETA-GLUCOSYLTRANSFERASE"/>
    <property type="match status" value="1"/>
</dbReference>
<dbReference type="Pfam" id="PF06722">
    <property type="entry name" value="EryCIII-like_C"/>
    <property type="match status" value="1"/>
</dbReference>
<gene>
    <name evidence="3" type="ORF">H7E68_17385</name>
</gene>
<evidence type="ECO:0000259" key="2">
    <source>
        <dbReference type="Pfam" id="PF06722"/>
    </source>
</evidence>
<feature type="domain" description="Glycosyltransferase family 28 N-terminal" evidence="1">
    <location>
        <begin position="4"/>
        <end position="142"/>
    </location>
</feature>
<dbReference type="AlphaFoldDB" id="A0A7X0SF53"/>
<name>A0A7X0SF53_9CLOT</name>
<dbReference type="CDD" id="cd03784">
    <property type="entry name" value="GT1_Gtf-like"/>
    <property type="match status" value="1"/>
</dbReference>
<dbReference type="InterPro" id="IPR010610">
    <property type="entry name" value="EryCIII-like_C"/>
</dbReference>
<evidence type="ECO:0000313" key="3">
    <source>
        <dbReference type="EMBL" id="MBB6716469.1"/>
    </source>
</evidence>